<dbReference type="GO" id="GO:0008780">
    <property type="term" value="F:acyl-[acyl-carrier-protein]-UDP-N-acetylglucosamine O-acyltransferase activity"/>
    <property type="evidence" value="ECO:0007669"/>
    <property type="project" value="UniProtKB-UniRule"/>
</dbReference>
<proteinExistence type="inferred from homology"/>
<comment type="catalytic activity">
    <reaction evidence="8">
        <text>a (3R)-hydroxyacyl-[ACP] + UDP-N-acetyl-alpha-D-glucosamine = a UDP-3-O-[(3R)-3-hydroxyacyl]-N-acetyl-alpha-D-glucosamine + holo-[ACP]</text>
        <dbReference type="Rhea" id="RHEA:67812"/>
        <dbReference type="Rhea" id="RHEA-COMP:9685"/>
        <dbReference type="Rhea" id="RHEA-COMP:9945"/>
        <dbReference type="ChEBI" id="CHEBI:57705"/>
        <dbReference type="ChEBI" id="CHEBI:64479"/>
        <dbReference type="ChEBI" id="CHEBI:78827"/>
        <dbReference type="ChEBI" id="CHEBI:173225"/>
        <dbReference type="EC" id="2.3.1.129"/>
    </reaction>
</comment>
<feature type="domain" description="UDP N-acetylglucosamine O-acyltransferase C-terminal" evidence="9">
    <location>
        <begin position="195"/>
        <end position="276"/>
    </location>
</feature>
<dbReference type="HAMAP" id="MF_00387">
    <property type="entry name" value="LpxA"/>
    <property type="match status" value="1"/>
</dbReference>
<evidence type="ECO:0000256" key="3">
    <source>
        <dbReference type="ARBA" id="ARBA00022556"/>
    </source>
</evidence>
<dbReference type="Gene3D" id="2.160.10.10">
    <property type="entry name" value="Hexapeptide repeat proteins"/>
    <property type="match status" value="1"/>
</dbReference>
<protein>
    <recommendedName>
        <fullName evidence="8">Acyl-[acyl-carrier-protein]--UDP-N-acetylglucosamine O-acyltransferase</fullName>
        <shortName evidence="8">UDP-N-acetylglucosamine acyltransferase</shortName>
        <ecNumber evidence="8">2.3.1.129</ecNumber>
    </recommendedName>
</protein>
<dbReference type="InterPro" id="IPR018357">
    <property type="entry name" value="Hexapep_transf_CS"/>
</dbReference>
<comment type="similarity">
    <text evidence="8">Belongs to the transferase hexapeptide repeat family. LpxA subfamily.</text>
</comment>
<dbReference type="PROSITE" id="PS00101">
    <property type="entry name" value="HEXAPEP_TRANSFERASES"/>
    <property type="match status" value="2"/>
</dbReference>
<evidence type="ECO:0000256" key="5">
    <source>
        <dbReference type="ARBA" id="ARBA00022737"/>
    </source>
</evidence>
<evidence type="ECO:0000313" key="10">
    <source>
        <dbReference type="EMBL" id="EGF14886.1"/>
    </source>
</evidence>
<evidence type="ECO:0000256" key="6">
    <source>
        <dbReference type="ARBA" id="ARBA00023098"/>
    </source>
</evidence>
<dbReference type="HOGENOM" id="CLU_061249_0_0_9"/>
<dbReference type="InterPro" id="IPR010137">
    <property type="entry name" value="Lipid_A_LpxA"/>
</dbReference>
<accession>F2BWL9</accession>
<dbReference type="Gene3D" id="1.20.1180.10">
    <property type="entry name" value="Udp N-acetylglucosamine O-acyltransferase, C-terminal domain"/>
    <property type="match status" value="1"/>
</dbReference>
<dbReference type="UniPathway" id="UPA00359">
    <property type="reaction ID" value="UER00477"/>
</dbReference>
<dbReference type="Pfam" id="PF00132">
    <property type="entry name" value="Hexapep"/>
    <property type="match status" value="2"/>
</dbReference>
<dbReference type="InterPro" id="IPR029098">
    <property type="entry name" value="Acetyltransf_C"/>
</dbReference>
<reference evidence="10 11" key="1">
    <citation type="submission" date="2011-02" db="EMBL/GenBank/DDBJ databases">
        <authorList>
            <person name="Muzny D."/>
            <person name="Qin X."/>
            <person name="Deng J."/>
            <person name="Jiang H."/>
            <person name="Liu Y."/>
            <person name="Qu J."/>
            <person name="Song X.-Z."/>
            <person name="Zhang L."/>
            <person name="Thornton R."/>
            <person name="Coyle M."/>
            <person name="Francisco L."/>
            <person name="Jackson L."/>
            <person name="Javaid M."/>
            <person name="Korchina V."/>
            <person name="Kovar C."/>
            <person name="Mata R."/>
            <person name="Mathew T."/>
            <person name="Ngo R."/>
            <person name="Nguyen L."/>
            <person name="Nguyen N."/>
            <person name="Okwuonu G."/>
            <person name="Ongeri F."/>
            <person name="Pham C."/>
            <person name="Simmons D."/>
            <person name="Wilczek-Boney K."/>
            <person name="Hale W."/>
            <person name="Jakkamsetti A."/>
            <person name="Pham P."/>
            <person name="Ruth R."/>
            <person name="San Lucas F."/>
            <person name="Warren J."/>
            <person name="Zhang J."/>
            <person name="Zhao Z."/>
            <person name="Zhou C."/>
            <person name="Zhu D."/>
            <person name="Lee S."/>
            <person name="Bess C."/>
            <person name="Blankenburg K."/>
            <person name="Forbes L."/>
            <person name="Fu Q."/>
            <person name="Gubbala S."/>
            <person name="Hirani K."/>
            <person name="Jayaseelan J.C."/>
            <person name="Lara F."/>
            <person name="Munidasa M."/>
            <person name="Palculict T."/>
            <person name="Patil S."/>
            <person name="Pu L.-L."/>
            <person name="Saada N."/>
            <person name="Tang L."/>
            <person name="Weissenberger G."/>
            <person name="Zhu Y."/>
            <person name="Hemphill L."/>
            <person name="Shang Y."/>
            <person name="Youmans B."/>
            <person name="Ayvaz T."/>
            <person name="Ross M."/>
            <person name="Santibanez J."/>
            <person name="Aqrawi P."/>
            <person name="Gross S."/>
            <person name="Joshi V."/>
            <person name="Fowler G."/>
            <person name="Nazareth L."/>
            <person name="Reid J."/>
            <person name="Worley K."/>
            <person name="Petrosino J."/>
            <person name="Highlander S."/>
            <person name="Gibbs R."/>
        </authorList>
    </citation>
    <scope>NUCLEOTIDE SEQUENCE [LARGE SCALE GENOMIC DNA]</scope>
    <source>
        <strain evidence="10 11">DSM 19965</strain>
    </source>
</reference>
<dbReference type="PANTHER" id="PTHR43480:SF1">
    <property type="entry name" value="ACYL-[ACYL-CARRIER-PROTEIN]--UDP-N-ACETYLGLUCOSAMINE O-ACYLTRANSFERASE, MITOCHONDRIAL-RELATED"/>
    <property type="match status" value="1"/>
</dbReference>
<dbReference type="Proteomes" id="UP000003503">
    <property type="component" value="Unassembled WGS sequence"/>
</dbReference>
<dbReference type="GO" id="GO:0009245">
    <property type="term" value="P:lipid A biosynthetic process"/>
    <property type="evidence" value="ECO:0007669"/>
    <property type="project" value="UniProtKB-UniRule"/>
</dbReference>
<dbReference type="GO" id="GO:0005737">
    <property type="term" value="C:cytoplasm"/>
    <property type="evidence" value="ECO:0007669"/>
    <property type="project" value="UniProtKB-SubCell"/>
</dbReference>
<sequence>MKLHHRGGMGLMELKILEEKEPQIHSTAIIDPDAIIHKNVIIGPYAVIGPNCEIGSGTEIGAHAVIRKNVTIGKNNRIYPHAVIGDDPQDLKYTGEYSTVTIGDGNLIREFCTIHRATGENLETRIGSYNMLQAYVHIAHNCTLGNHIIISSFAGLAGHVTVEDKAVIGGMAGLHQFVKIGSTAMVGAMTKIVQDICPYVIADGNPARVIGLNNVGLSRNHLQDELKKDLKKAYRIIFRQGLTLNDAIHKIEEEIRSTPETEHLLRFLRNCNRGLCRTRNK</sequence>
<comment type="function">
    <text evidence="8">Involved in the biosynthesis of lipid A, a phosphorylated glycolipid that anchors the lipopolysaccharide to the outer membrane of the cell.</text>
</comment>
<evidence type="ECO:0000313" key="11">
    <source>
        <dbReference type="Proteomes" id="UP000003503"/>
    </source>
</evidence>
<evidence type="ECO:0000256" key="7">
    <source>
        <dbReference type="ARBA" id="ARBA00023315"/>
    </source>
</evidence>
<dbReference type="InterPro" id="IPR037157">
    <property type="entry name" value="Acetyltransf_C_sf"/>
</dbReference>
<name>F2BWL9_9FIRM</name>
<evidence type="ECO:0000256" key="4">
    <source>
        <dbReference type="ARBA" id="ARBA00022679"/>
    </source>
</evidence>
<keyword evidence="4 8" id="KW-0808">Transferase</keyword>
<comment type="subunit">
    <text evidence="8">Homotrimer.</text>
</comment>
<evidence type="ECO:0000256" key="2">
    <source>
        <dbReference type="ARBA" id="ARBA00022516"/>
    </source>
</evidence>
<dbReference type="AlphaFoldDB" id="F2BWL9"/>
<keyword evidence="11" id="KW-1185">Reference proteome</keyword>
<dbReference type="STRING" id="888062.HMPREF9083_0586"/>
<dbReference type="InterPro" id="IPR011004">
    <property type="entry name" value="Trimer_LpxA-like_sf"/>
</dbReference>
<dbReference type="InterPro" id="IPR001451">
    <property type="entry name" value="Hexapep"/>
</dbReference>
<evidence type="ECO:0000259" key="9">
    <source>
        <dbReference type="Pfam" id="PF13720"/>
    </source>
</evidence>
<dbReference type="PANTHER" id="PTHR43480">
    <property type="entry name" value="ACYL-[ACYL-CARRIER-PROTEIN]--UDP-N-ACETYLGLUCOSAMINE O-ACYLTRANSFERASE"/>
    <property type="match status" value="1"/>
</dbReference>
<dbReference type="SUPFAM" id="SSF51161">
    <property type="entry name" value="Trimeric LpxA-like enzymes"/>
    <property type="match status" value="1"/>
</dbReference>
<dbReference type="PIRSF" id="PIRSF000456">
    <property type="entry name" value="UDP-GlcNAc_acltr"/>
    <property type="match status" value="1"/>
</dbReference>
<dbReference type="GO" id="GO:0016020">
    <property type="term" value="C:membrane"/>
    <property type="evidence" value="ECO:0007669"/>
    <property type="project" value="GOC"/>
</dbReference>
<comment type="caution">
    <text evidence="10">The sequence shown here is derived from an EMBL/GenBank/DDBJ whole genome shotgun (WGS) entry which is preliminary data.</text>
</comment>
<evidence type="ECO:0000256" key="8">
    <source>
        <dbReference type="HAMAP-Rule" id="MF_00387"/>
    </source>
</evidence>
<keyword evidence="6 8" id="KW-0443">Lipid metabolism</keyword>
<dbReference type="eggNOG" id="COG1043">
    <property type="taxonomic scope" value="Bacteria"/>
</dbReference>
<keyword evidence="1 8" id="KW-0963">Cytoplasm</keyword>
<dbReference type="NCBIfam" id="NF003657">
    <property type="entry name" value="PRK05289.1"/>
    <property type="match status" value="1"/>
</dbReference>
<organism evidence="10 11">
    <name type="scientific">Dialister micraerophilus DSM 19965</name>
    <dbReference type="NCBI Taxonomy" id="888062"/>
    <lineage>
        <taxon>Bacteria</taxon>
        <taxon>Bacillati</taxon>
        <taxon>Bacillota</taxon>
        <taxon>Negativicutes</taxon>
        <taxon>Veillonellales</taxon>
        <taxon>Veillonellaceae</taxon>
        <taxon>Dialister</taxon>
    </lineage>
</organism>
<comment type="subcellular location">
    <subcellularLocation>
        <location evidence="8">Cytoplasm</location>
    </subcellularLocation>
</comment>
<dbReference type="EMBL" id="AFBB01000009">
    <property type="protein sequence ID" value="EGF14886.1"/>
    <property type="molecule type" value="Genomic_DNA"/>
</dbReference>
<keyword evidence="5 8" id="KW-0677">Repeat</keyword>
<gene>
    <name evidence="8 10" type="primary">lpxA</name>
    <name evidence="10" type="ORF">HMPREF9083_0586</name>
</gene>
<evidence type="ECO:0000256" key="1">
    <source>
        <dbReference type="ARBA" id="ARBA00022490"/>
    </source>
</evidence>
<dbReference type="EC" id="2.3.1.129" evidence="8"/>
<keyword evidence="7 8" id="KW-0012">Acyltransferase</keyword>
<dbReference type="Pfam" id="PF13720">
    <property type="entry name" value="Acetyltransf_11"/>
    <property type="match status" value="1"/>
</dbReference>
<keyword evidence="2 8" id="KW-0444">Lipid biosynthesis</keyword>
<dbReference type="NCBIfam" id="TIGR01852">
    <property type="entry name" value="lipid_A_lpxA"/>
    <property type="match status" value="1"/>
</dbReference>
<comment type="pathway">
    <text evidence="8">Glycolipid biosynthesis; lipid IV(A) biosynthesis; lipid IV(A) from (3R)-3-hydroxytetradecanoyl-[acyl-carrier-protein] and UDP-N-acetyl-alpha-D-glucosamine: step 1/6.</text>
</comment>
<dbReference type="CDD" id="cd03351">
    <property type="entry name" value="LbH_UDP-GlcNAc_AT"/>
    <property type="match status" value="1"/>
</dbReference>
<keyword evidence="3 8" id="KW-0441">Lipid A biosynthesis</keyword>